<dbReference type="PATRIC" id="fig|1609981.3.peg.1020"/>
<evidence type="ECO:0000313" key="3">
    <source>
        <dbReference type="Proteomes" id="UP000035268"/>
    </source>
</evidence>
<dbReference type="PANTHER" id="PTHR33221:SF5">
    <property type="entry name" value="HTH-TYPE TRANSCRIPTIONAL REGULATOR ISCR"/>
    <property type="match status" value="1"/>
</dbReference>
<dbReference type="KEGG" id="vbl:L21SP4_00970"/>
<evidence type="ECO:0000313" key="2">
    <source>
        <dbReference type="EMBL" id="AKJ64230.1"/>
    </source>
</evidence>
<organism evidence="2 3">
    <name type="scientific">Kiritimatiella glycovorans</name>
    <dbReference type="NCBI Taxonomy" id="1307763"/>
    <lineage>
        <taxon>Bacteria</taxon>
        <taxon>Pseudomonadati</taxon>
        <taxon>Kiritimatiellota</taxon>
        <taxon>Kiritimatiellia</taxon>
        <taxon>Kiritimatiellales</taxon>
        <taxon>Kiritimatiellaceae</taxon>
        <taxon>Kiritimatiella</taxon>
    </lineage>
</organism>
<accession>A0A0G3EHB9</accession>
<dbReference type="InterPro" id="IPR000944">
    <property type="entry name" value="Tscrpt_reg_Rrf2"/>
</dbReference>
<dbReference type="InterPro" id="IPR036390">
    <property type="entry name" value="WH_DNA-bd_sf"/>
</dbReference>
<dbReference type="STRING" id="1307763.L21SP4_00970"/>
<dbReference type="SUPFAM" id="SSF46785">
    <property type="entry name" value="Winged helix' DNA-binding domain"/>
    <property type="match status" value="1"/>
</dbReference>
<dbReference type="AlphaFoldDB" id="A0A0G3EHB9"/>
<dbReference type="PANTHER" id="PTHR33221">
    <property type="entry name" value="WINGED HELIX-TURN-HELIX TRANSCRIPTIONAL REGULATOR, RRF2 FAMILY"/>
    <property type="match status" value="1"/>
</dbReference>
<dbReference type="EMBL" id="CP010904">
    <property type="protein sequence ID" value="AKJ64230.1"/>
    <property type="molecule type" value="Genomic_DNA"/>
</dbReference>
<dbReference type="GO" id="GO:0005829">
    <property type="term" value="C:cytosol"/>
    <property type="evidence" value="ECO:0007669"/>
    <property type="project" value="TreeGrafter"/>
</dbReference>
<name>A0A0G3EHB9_9BACT</name>
<reference evidence="2 3" key="2">
    <citation type="journal article" date="2016" name="ISME J.">
        <title>Characterization of the first cultured representative of Verrucomicrobia subdivision 5 indicates the proposal of a novel phylum.</title>
        <authorList>
            <person name="Spring S."/>
            <person name="Bunk B."/>
            <person name="Sproer C."/>
            <person name="Schumann P."/>
            <person name="Rohde M."/>
            <person name="Tindall B.J."/>
            <person name="Klenk H.P."/>
        </authorList>
    </citation>
    <scope>NUCLEOTIDE SEQUENCE [LARGE SCALE GENOMIC DNA]</scope>
    <source>
        <strain evidence="2 3">L21-Fru-AB</strain>
    </source>
</reference>
<keyword evidence="1" id="KW-0238">DNA-binding</keyword>
<dbReference type="Pfam" id="PF02082">
    <property type="entry name" value="Rrf2"/>
    <property type="match status" value="1"/>
</dbReference>
<dbReference type="InterPro" id="IPR036388">
    <property type="entry name" value="WH-like_DNA-bd_sf"/>
</dbReference>
<dbReference type="OrthoDB" id="9808360at2"/>
<dbReference type="Gene3D" id="1.10.10.10">
    <property type="entry name" value="Winged helix-like DNA-binding domain superfamily/Winged helix DNA-binding domain"/>
    <property type="match status" value="1"/>
</dbReference>
<protein>
    <submittedName>
        <fullName evidence="2">Cysteine metabolism repressor</fullName>
    </submittedName>
</protein>
<sequence length="130" mass="14697">MRLSTRGRYAVRILLCIARHQHRGPVTKRIIYEDEGISKDYIEQIIVPLKKAGLVEGLRGVKGGFLLTRPADEITVSDVLKASERNLCLVSCLMDDCPRADDCVIRPVWREASSRLHHYLDSVTLHSLMA</sequence>
<gene>
    <name evidence="2" type="primary">cymR_1</name>
    <name evidence="2" type="ORF">L21SP4_00970</name>
</gene>
<keyword evidence="3" id="KW-1185">Reference proteome</keyword>
<reference evidence="3" key="1">
    <citation type="submission" date="2015-02" db="EMBL/GenBank/DDBJ databases">
        <title>Description and complete genome sequence of the first cultured representative of the subdivision 5 of the Verrucomicrobia phylum.</title>
        <authorList>
            <person name="Spring S."/>
            <person name="Bunk B."/>
            <person name="Sproer C."/>
            <person name="Klenk H.-P."/>
        </authorList>
    </citation>
    <scope>NUCLEOTIDE SEQUENCE [LARGE SCALE GENOMIC DNA]</scope>
    <source>
        <strain evidence="3">L21-Fru-AB</strain>
    </source>
</reference>
<dbReference type="NCBIfam" id="TIGR00738">
    <property type="entry name" value="rrf2_super"/>
    <property type="match status" value="1"/>
</dbReference>
<dbReference type="GO" id="GO:0003677">
    <property type="term" value="F:DNA binding"/>
    <property type="evidence" value="ECO:0007669"/>
    <property type="project" value="UniProtKB-KW"/>
</dbReference>
<dbReference type="RefSeq" id="WP_052881585.1">
    <property type="nucleotide sequence ID" value="NZ_CP010904.1"/>
</dbReference>
<dbReference type="GO" id="GO:0003700">
    <property type="term" value="F:DNA-binding transcription factor activity"/>
    <property type="evidence" value="ECO:0007669"/>
    <property type="project" value="TreeGrafter"/>
</dbReference>
<dbReference type="Proteomes" id="UP000035268">
    <property type="component" value="Chromosome"/>
</dbReference>
<proteinExistence type="predicted"/>
<evidence type="ECO:0000256" key="1">
    <source>
        <dbReference type="ARBA" id="ARBA00023125"/>
    </source>
</evidence>
<dbReference type="PROSITE" id="PS51197">
    <property type="entry name" value="HTH_RRF2_2"/>
    <property type="match status" value="1"/>
</dbReference>